<dbReference type="RefSeq" id="WP_275110311.1">
    <property type="nucleotide sequence ID" value="NZ_JAKJSC010000002.1"/>
</dbReference>
<evidence type="ECO:0000313" key="2">
    <source>
        <dbReference type="Proteomes" id="UP001528920"/>
    </source>
</evidence>
<protein>
    <submittedName>
        <fullName evidence="1">DCC1-like thiol-disulfide oxidoreductase family protein</fullName>
    </submittedName>
</protein>
<accession>A0ABT5VUI1</accession>
<dbReference type="Pfam" id="PF04134">
    <property type="entry name" value="DCC1-like"/>
    <property type="match status" value="1"/>
</dbReference>
<sequence length="141" mass="16732">MTENKSYQDTSNPIVLFDGVCNLCNTSVRFLMAYNRKENLHFASLQSKYAKNLLAKYNLSQTDLATVVFIENEKISTQSTAIFEISKHLIYPWRAIENFKYLPKSITDWFYKLVAKYRYSWFGHKKECMIPKAEWKHRFHG</sequence>
<keyword evidence="2" id="KW-1185">Reference proteome</keyword>
<reference evidence="1 2" key="1">
    <citation type="submission" date="2022-01" db="EMBL/GenBank/DDBJ databases">
        <title>Labilibaculum sp. nov, a marine bacterium isolated from Antarctica.</title>
        <authorList>
            <person name="Dai W."/>
        </authorList>
    </citation>
    <scope>NUCLEOTIDE SEQUENCE [LARGE SCALE GENOMIC DNA]</scope>
    <source>
        <strain evidence="1 2">DW002</strain>
    </source>
</reference>
<dbReference type="PANTHER" id="PTHR33639:SF2">
    <property type="entry name" value="DUF393 DOMAIN-CONTAINING PROTEIN"/>
    <property type="match status" value="1"/>
</dbReference>
<dbReference type="InterPro" id="IPR007263">
    <property type="entry name" value="DCC1-like"/>
</dbReference>
<gene>
    <name evidence="1" type="ORF">L3049_13330</name>
</gene>
<organism evidence="1 2">
    <name type="scientific">Paralabilibaculum antarcticum</name>
    <dbReference type="NCBI Taxonomy" id="2912572"/>
    <lineage>
        <taxon>Bacteria</taxon>
        <taxon>Pseudomonadati</taxon>
        <taxon>Bacteroidota</taxon>
        <taxon>Bacteroidia</taxon>
        <taxon>Marinilabiliales</taxon>
        <taxon>Marinifilaceae</taxon>
        <taxon>Paralabilibaculum</taxon>
    </lineage>
</organism>
<dbReference type="EMBL" id="JAKJSC010000002">
    <property type="protein sequence ID" value="MDE5418982.1"/>
    <property type="molecule type" value="Genomic_DNA"/>
</dbReference>
<evidence type="ECO:0000313" key="1">
    <source>
        <dbReference type="EMBL" id="MDE5418982.1"/>
    </source>
</evidence>
<name>A0ABT5VUI1_9BACT</name>
<proteinExistence type="predicted"/>
<comment type="caution">
    <text evidence="1">The sequence shown here is derived from an EMBL/GenBank/DDBJ whole genome shotgun (WGS) entry which is preliminary data.</text>
</comment>
<dbReference type="PANTHER" id="PTHR33639">
    <property type="entry name" value="THIOL-DISULFIDE OXIDOREDUCTASE DCC"/>
    <property type="match status" value="1"/>
</dbReference>
<dbReference type="InterPro" id="IPR052927">
    <property type="entry name" value="DCC_oxidoreductase"/>
</dbReference>
<dbReference type="Proteomes" id="UP001528920">
    <property type="component" value="Unassembled WGS sequence"/>
</dbReference>